<feature type="transmembrane region" description="Helical" evidence="12">
    <location>
        <begin position="178"/>
        <end position="198"/>
    </location>
</feature>
<evidence type="ECO:0000256" key="11">
    <source>
        <dbReference type="RuleBase" id="RU000473"/>
    </source>
</evidence>
<feature type="transmembrane region" description="Helical" evidence="12">
    <location>
        <begin position="227"/>
        <end position="249"/>
    </location>
</feature>
<keyword evidence="11 13" id="KW-0496">Mitochondrion</keyword>
<dbReference type="PROSITE" id="PS00668">
    <property type="entry name" value="COMPLEX1_ND1_2"/>
    <property type="match status" value="1"/>
</dbReference>
<evidence type="ECO:0000256" key="2">
    <source>
        <dbReference type="ARBA" id="ARBA00004225"/>
    </source>
</evidence>
<dbReference type="GO" id="GO:0009060">
    <property type="term" value="P:aerobic respiration"/>
    <property type="evidence" value="ECO:0007669"/>
    <property type="project" value="TreeGrafter"/>
</dbReference>
<gene>
    <name evidence="13" type="primary">ND1</name>
</gene>
<feature type="transmembrane region" description="Helical" evidence="12">
    <location>
        <begin position="7"/>
        <end position="27"/>
    </location>
</feature>
<dbReference type="PROSITE" id="PS00667">
    <property type="entry name" value="COMPLEX1_ND1_1"/>
    <property type="match status" value="1"/>
</dbReference>
<dbReference type="InterPro" id="IPR018086">
    <property type="entry name" value="NADH_UbQ_OxRdtase_su1_CS"/>
</dbReference>
<proteinExistence type="inferred from homology"/>
<dbReference type="AlphaFoldDB" id="A0AAU6PBQ7"/>
<evidence type="ECO:0000256" key="8">
    <source>
        <dbReference type="ARBA" id="ARBA00023075"/>
    </source>
</evidence>
<dbReference type="PANTHER" id="PTHR11432">
    <property type="entry name" value="NADH DEHYDROGENASE SUBUNIT 1"/>
    <property type="match status" value="1"/>
</dbReference>
<feature type="transmembrane region" description="Helical" evidence="12">
    <location>
        <begin position="255"/>
        <end position="274"/>
    </location>
</feature>
<dbReference type="PANTHER" id="PTHR11432:SF3">
    <property type="entry name" value="NADH-UBIQUINONE OXIDOREDUCTASE CHAIN 1"/>
    <property type="match status" value="1"/>
</dbReference>
<keyword evidence="10" id="KW-0520">NAD</keyword>
<evidence type="ECO:0000256" key="10">
    <source>
        <dbReference type="RuleBase" id="RU000471"/>
    </source>
</evidence>
<sequence>MMDHSTRLLMIIYLIMLILILISIAFFTLLERKILSYIQLRKGPNKIFLFGLLQPLADGVKLFFKENKQSNNMNMILYNIFPCFLFFLMLMLWTMFIFLKYDLFIHSMIFMILLSSLSVYGILGSSWASNSKYSMLGAYRSVAQIISYEVGLIFMLMVAFIFIKNFNLSMMLEKNNLSHLLIFGAIHFFIIWFVILLAELNRAPFDFAESESELVSGFNIEYGSMKFALLFLSEYGNMIFMAYLTMIIFYKSNTLFMLIIMTLMIWVRGTYPRFRYDNLMYLNWKHFLPQILMLFILIYSFYHIIY</sequence>
<dbReference type="InterPro" id="IPR001694">
    <property type="entry name" value="NADH_UbQ_OxRdtase_su1/FPO"/>
</dbReference>
<keyword evidence="6 10" id="KW-0812">Transmembrane</keyword>
<feature type="transmembrane region" description="Helical" evidence="12">
    <location>
        <begin position="145"/>
        <end position="166"/>
    </location>
</feature>
<comment type="function">
    <text evidence="1">Core subunit of the mitochondrial membrane respiratory chain NADH dehydrogenase (Complex I) that is believed to belong to the minimal assembly required for catalysis. Complex I functions in the transfer of electrons from NADH to the respiratory chain. The immediate electron acceptor for the enzyme is believed to be ubiquinone.</text>
</comment>
<evidence type="ECO:0000256" key="7">
    <source>
        <dbReference type="ARBA" id="ARBA00022989"/>
    </source>
</evidence>
<keyword evidence="9 12" id="KW-0472">Membrane</keyword>
<evidence type="ECO:0000256" key="3">
    <source>
        <dbReference type="ARBA" id="ARBA00010535"/>
    </source>
</evidence>
<dbReference type="GO" id="GO:0008137">
    <property type="term" value="F:NADH dehydrogenase (ubiquinone) activity"/>
    <property type="evidence" value="ECO:0007669"/>
    <property type="project" value="UniProtKB-EC"/>
</dbReference>
<comment type="catalytic activity">
    <reaction evidence="11">
        <text>a ubiquinone + NADH + 5 H(+)(in) = a ubiquinol + NAD(+) + 4 H(+)(out)</text>
        <dbReference type="Rhea" id="RHEA:29091"/>
        <dbReference type="Rhea" id="RHEA-COMP:9565"/>
        <dbReference type="Rhea" id="RHEA-COMP:9566"/>
        <dbReference type="ChEBI" id="CHEBI:15378"/>
        <dbReference type="ChEBI" id="CHEBI:16389"/>
        <dbReference type="ChEBI" id="CHEBI:17976"/>
        <dbReference type="ChEBI" id="CHEBI:57540"/>
        <dbReference type="ChEBI" id="CHEBI:57945"/>
        <dbReference type="EC" id="7.1.1.2"/>
    </reaction>
</comment>
<reference evidence="13" key="1">
    <citation type="submission" date="2023-11" db="EMBL/GenBank/DDBJ databases">
        <authorList>
            <person name="Zhao W."/>
        </authorList>
    </citation>
    <scope>NUCLEOTIDE SEQUENCE</scope>
</reference>
<dbReference type="EMBL" id="OR858650">
    <property type="protein sequence ID" value="WXG26341.1"/>
    <property type="molecule type" value="Genomic_DNA"/>
</dbReference>
<protein>
    <recommendedName>
        <fullName evidence="4 11">NADH-ubiquinone oxidoreductase chain 1</fullName>
        <ecNumber evidence="11">7.1.1.2</ecNumber>
    </recommendedName>
</protein>
<evidence type="ECO:0000256" key="12">
    <source>
        <dbReference type="SAM" id="Phobius"/>
    </source>
</evidence>
<dbReference type="Pfam" id="PF00146">
    <property type="entry name" value="NADHdh"/>
    <property type="match status" value="1"/>
</dbReference>
<name>A0AAU6PBQ7_9ACAR</name>
<feature type="transmembrane region" description="Helical" evidence="12">
    <location>
        <begin position="286"/>
        <end position="305"/>
    </location>
</feature>
<dbReference type="GO" id="GO:0005743">
    <property type="term" value="C:mitochondrial inner membrane"/>
    <property type="evidence" value="ECO:0007669"/>
    <property type="project" value="UniProtKB-SubCell"/>
</dbReference>
<dbReference type="EC" id="7.1.1.2" evidence="11"/>
<comment type="similarity">
    <text evidence="3 10">Belongs to the complex I subunit 1 family.</text>
</comment>
<keyword evidence="5" id="KW-0813">Transport</keyword>
<geneLocation type="mitochondrion" evidence="13"/>
<dbReference type="GO" id="GO:0003954">
    <property type="term" value="F:NADH dehydrogenase activity"/>
    <property type="evidence" value="ECO:0007669"/>
    <property type="project" value="TreeGrafter"/>
</dbReference>
<keyword evidence="7 12" id="KW-1133">Transmembrane helix</keyword>
<keyword evidence="8 11" id="KW-0830">Ubiquinone</keyword>
<evidence type="ECO:0000313" key="13">
    <source>
        <dbReference type="EMBL" id="WXG26341.1"/>
    </source>
</evidence>
<evidence type="ECO:0000256" key="6">
    <source>
        <dbReference type="ARBA" id="ARBA00022692"/>
    </source>
</evidence>
<feature type="transmembrane region" description="Helical" evidence="12">
    <location>
        <begin position="104"/>
        <end position="124"/>
    </location>
</feature>
<evidence type="ECO:0000256" key="9">
    <source>
        <dbReference type="ARBA" id="ARBA00023136"/>
    </source>
</evidence>
<comment type="subcellular location">
    <subcellularLocation>
        <location evidence="10">Mitochondrion inner membrane</location>
        <topology evidence="10">Multi-pass membrane protein</topology>
    </subcellularLocation>
    <subcellularLocation>
        <location evidence="2">Mitochondrion membrane</location>
        <topology evidence="2">Multi-pass membrane protein</topology>
    </subcellularLocation>
</comment>
<organism evidence="13">
    <name type="scientific">Amblyseiulella paraheveae</name>
    <dbReference type="NCBI Taxonomy" id="3049516"/>
    <lineage>
        <taxon>Eukaryota</taxon>
        <taxon>Metazoa</taxon>
        <taxon>Ecdysozoa</taxon>
        <taxon>Arthropoda</taxon>
        <taxon>Chelicerata</taxon>
        <taxon>Arachnida</taxon>
        <taxon>Acari</taxon>
        <taxon>Parasitiformes</taxon>
        <taxon>Mesostigmata</taxon>
        <taxon>Gamasina</taxon>
        <taxon>Phytoseioidea</taxon>
        <taxon>Phytoseiidae</taxon>
        <taxon>Amblyseiinae</taxon>
        <taxon>Amblyseiulella</taxon>
    </lineage>
</organism>
<evidence type="ECO:0000256" key="1">
    <source>
        <dbReference type="ARBA" id="ARBA00003257"/>
    </source>
</evidence>
<evidence type="ECO:0000256" key="4">
    <source>
        <dbReference type="ARBA" id="ARBA00021009"/>
    </source>
</evidence>
<evidence type="ECO:0000256" key="5">
    <source>
        <dbReference type="ARBA" id="ARBA00022448"/>
    </source>
</evidence>
<accession>A0AAU6PBQ7</accession>
<feature type="transmembrane region" description="Helical" evidence="12">
    <location>
        <begin position="76"/>
        <end position="98"/>
    </location>
</feature>